<evidence type="ECO:0000313" key="2">
    <source>
        <dbReference type="Proteomes" id="UP001367508"/>
    </source>
</evidence>
<sequence>MMEGGSWKLVVFSVFVEVGSGFQSLDRCRSALLLLKRVVQVEDHAWNDGSHCCLCFSFIVGFSVLAECPNWLLVSYALSLSLSSSSSPPLSRSLMVFVVSEVTGV</sequence>
<keyword evidence="2" id="KW-1185">Reference proteome</keyword>
<gene>
    <name evidence="1" type="ORF">VNO77_11959</name>
</gene>
<dbReference type="AlphaFoldDB" id="A0AAN9QMJ7"/>
<organism evidence="1 2">
    <name type="scientific">Canavalia gladiata</name>
    <name type="common">Sword bean</name>
    <name type="synonym">Dolichos gladiatus</name>
    <dbReference type="NCBI Taxonomy" id="3824"/>
    <lineage>
        <taxon>Eukaryota</taxon>
        <taxon>Viridiplantae</taxon>
        <taxon>Streptophyta</taxon>
        <taxon>Embryophyta</taxon>
        <taxon>Tracheophyta</taxon>
        <taxon>Spermatophyta</taxon>
        <taxon>Magnoliopsida</taxon>
        <taxon>eudicotyledons</taxon>
        <taxon>Gunneridae</taxon>
        <taxon>Pentapetalae</taxon>
        <taxon>rosids</taxon>
        <taxon>fabids</taxon>
        <taxon>Fabales</taxon>
        <taxon>Fabaceae</taxon>
        <taxon>Papilionoideae</taxon>
        <taxon>50 kb inversion clade</taxon>
        <taxon>NPAAA clade</taxon>
        <taxon>indigoferoid/millettioid clade</taxon>
        <taxon>Phaseoleae</taxon>
        <taxon>Canavalia</taxon>
    </lineage>
</organism>
<reference evidence="1 2" key="1">
    <citation type="submission" date="2024-01" db="EMBL/GenBank/DDBJ databases">
        <title>The genomes of 5 underutilized Papilionoideae crops provide insights into root nodulation and disease resistanc.</title>
        <authorList>
            <person name="Jiang F."/>
        </authorList>
    </citation>
    <scope>NUCLEOTIDE SEQUENCE [LARGE SCALE GENOMIC DNA]</scope>
    <source>
        <strain evidence="1">LVBAO_FW01</strain>
        <tissue evidence="1">Leaves</tissue>
    </source>
</reference>
<comment type="caution">
    <text evidence="1">The sequence shown here is derived from an EMBL/GenBank/DDBJ whole genome shotgun (WGS) entry which is preliminary data.</text>
</comment>
<name>A0AAN9QMJ7_CANGL</name>
<dbReference type="EMBL" id="JAYMYQ010000003">
    <property type="protein sequence ID" value="KAK7343310.1"/>
    <property type="molecule type" value="Genomic_DNA"/>
</dbReference>
<protein>
    <submittedName>
        <fullName evidence="1">Uncharacterized protein</fullName>
    </submittedName>
</protein>
<dbReference type="Proteomes" id="UP001367508">
    <property type="component" value="Unassembled WGS sequence"/>
</dbReference>
<evidence type="ECO:0000313" key="1">
    <source>
        <dbReference type="EMBL" id="KAK7343310.1"/>
    </source>
</evidence>
<proteinExistence type="predicted"/>
<accession>A0AAN9QMJ7</accession>